<dbReference type="AlphaFoldDB" id="A0A2P2L5T9"/>
<dbReference type="EMBL" id="GGEC01032864">
    <property type="protein sequence ID" value="MBX13348.1"/>
    <property type="molecule type" value="Transcribed_RNA"/>
</dbReference>
<proteinExistence type="predicted"/>
<name>A0A2P2L5T9_RHIMU</name>
<protein>
    <submittedName>
        <fullName evidence="1">Uncharacterized protein</fullName>
    </submittedName>
</protein>
<sequence length="29" mass="3109">MLTVSRAVLIGTLLAIDQPVKSINHDICS</sequence>
<evidence type="ECO:0000313" key="1">
    <source>
        <dbReference type="EMBL" id="MBX13348.1"/>
    </source>
</evidence>
<organism evidence="1">
    <name type="scientific">Rhizophora mucronata</name>
    <name type="common">Asiatic mangrove</name>
    <dbReference type="NCBI Taxonomy" id="61149"/>
    <lineage>
        <taxon>Eukaryota</taxon>
        <taxon>Viridiplantae</taxon>
        <taxon>Streptophyta</taxon>
        <taxon>Embryophyta</taxon>
        <taxon>Tracheophyta</taxon>
        <taxon>Spermatophyta</taxon>
        <taxon>Magnoliopsida</taxon>
        <taxon>eudicotyledons</taxon>
        <taxon>Gunneridae</taxon>
        <taxon>Pentapetalae</taxon>
        <taxon>rosids</taxon>
        <taxon>fabids</taxon>
        <taxon>Malpighiales</taxon>
        <taxon>Rhizophoraceae</taxon>
        <taxon>Rhizophora</taxon>
    </lineage>
</organism>
<accession>A0A2P2L5T9</accession>
<reference evidence="1" key="1">
    <citation type="submission" date="2018-02" db="EMBL/GenBank/DDBJ databases">
        <title>Rhizophora mucronata_Transcriptome.</title>
        <authorList>
            <person name="Meera S.P."/>
            <person name="Sreeshan A."/>
            <person name="Augustine A."/>
        </authorList>
    </citation>
    <scope>NUCLEOTIDE SEQUENCE</scope>
    <source>
        <tissue evidence="1">Leaf</tissue>
    </source>
</reference>